<reference evidence="1" key="1">
    <citation type="submission" date="2014-09" db="EMBL/GenBank/DDBJ databases">
        <authorList>
            <person name="Magalhaes I.L.F."/>
            <person name="Oliveira U."/>
            <person name="Santos F.R."/>
            <person name="Vidigal T.H.D.A."/>
            <person name="Brescovit A.D."/>
            <person name="Santos A.J."/>
        </authorList>
    </citation>
    <scope>NUCLEOTIDE SEQUENCE</scope>
    <source>
        <tissue evidence="1">Shoot tissue taken approximately 20 cm above the soil surface</tissue>
    </source>
</reference>
<accession>A0A0A8ZU88</accession>
<name>A0A0A8ZU88_ARUDO</name>
<sequence length="32" mass="3635">MSSKPKFGSSSTSYQMLCNQVQQNLNESYCPF</sequence>
<evidence type="ECO:0000313" key="1">
    <source>
        <dbReference type="EMBL" id="JAD41238.1"/>
    </source>
</evidence>
<dbReference type="AlphaFoldDB" id="A0A0A8ZU88"/>
<organism evidence="1">
    <name type="scientific">Arundo donax</name>
    <name type="common">Giant reed</name>
    <name type="synonym">Donax arundinaceus</name>
    <dbReference type="NCBI Taxonomy" id="35708"/>
    <lineage>
        <taxon>Eukaryota</taxon>
        <taxon>Viridiplantae</taxon>
        <taxon>Streptophyta</taxon>
        <taxon>Embryophyta</taxon>
        <taxon>Tracheophyta</taxon>
        <taxon>Spermatophyta</taxon>
        <taxon>Magnoliopsida</taxon>
        <taxon>Liliopsida</taxon>
        <taxon>Poales</taxon>
        <taxon>Poaceae</taxon>
        <taxon>PACMAD clade</taxon>
        <taxon>Arundinoideae</taxon>
        <taxon>Arundineae</taxon>
        <taxon>Arundo</taxon>
    </lineage>
</organism>
<proteinExistence type="predicted"/>
<dbReference type="EMBL" id="GBRH01256657">
    <property type="protein sequence ID" value="JAD41238.1"/>
    <property type="molecule type" value="Transcribed_RNA"/>
</dbReference>
<protein>
    <submittedName>
        <fullName evidence="1">Uncharacterized protein</fullName>
    </submittedName>
</protein>
<reference evidence="1" key="2">
    <citation type="journal article" date="2015" name="Data Brief">
        <title>Shoot transcriptome of the giant reed, Arundo donax.</title>
        <authorList>
            <person name="Barrero R.A."/>
            <person name="Guerrero F.D."/>
            <person name="Moolhuijzen P."/>
            <person name="Goolsby J.A."/>
            <person name="Tidwell J."/>
            <person name="Bellgard S.E."/>
            <person name="Bellgard M.I."/>
        </authorList>
    </citation>
    <scope>NUCLEOTIDE SEQUENCE</scope>
    <source>
        <tissue evidence="1">Shoot tissue taken approximately 20 cm above the soil surface</tissue>
    </source>
</reference>